<dbReference type="RefSeq" id="WP_184536649.1">
    <property type="nucleotide sequence ID" value="NZ_JACHJW010000001.1"/>
</dbReference>
<evidence type="ECO:0000313" key="3">
    <source>
        <dbReference type="EMBL" id="MBB4960961.1"/>
    </source>
</evidence>
<accession>A0A7W7WR46</accession>
<feature type="region of interest" description="Disordered" evidence="1">
    <location>
        <begin position="1"/>
        <end position="79"/>
    </location>
</feature>
<dbReference type="Pfam" id="PF11160">
    <property type="entry name" value="Hva1_TUDOR"/>
    <property type="match status" value="1"/>
</dbReference>
<reference evidence="3 4" key="1">
    <citation type="submission" date="2020-08" db="EMBL/GenBank/DDBJ databases">
        <title>Sequencing the genomes of 1000 actinobacteria strains.</title>
        <authorList>
            <person name="Klenk H.-P."/>
        </authorList>
    </citation>
    <scope>NUCLEOTIDE SEQUENCE [LARGE SCALE GENOMIC DNA]</scope>
    <source>
        <strain evidence="3 4">DSM 45886</strain>
    </source>
</reference>
<name>A0A7W7WR46_9ACTN</name>
<feature type="compositionally biased region" description="Basic and acidic residues" evidence="1">
    <location>
        <begin position="48"/>
        <end position="73"/>
    </location>
</feature>
<feature type="compositionally biased region" description="Basic and acidic residues" evidence="1">
    <location>
        <begin position="1"/>
        <end position="12"/>
    </location>
</feature>
<dbReference type="InterPro" id="IPR021331">
    <property type="entry name" value="Hva1_TUDOR"/>
</dbReference>
<dbReference type="AlphaFoldDB" id="A0A7W7WR46"/>
<proteinExistence type="predicted"/>
<evidence type="ECO:0000256" key="1">
    <source>
        <dbReference type="SAM" id="MobiDB-lite"/>
    </source>
</evidence>
<dbReference type="Gene3D" id="2.30.30.1060">
    <property type="match status" value="1"/>
</dbReference>
<dbReference type="Proteomes" id="UP000578819">
    <property type="component" value="Unassembled WGS sequence"/>
</dbReference>
<dbReference type="EMBL" id="JACHJW010000001">
    <property type="protein sequence ID" value="MBB4960961.1"/>
    <property type="molecule type" value="Genomic_DNA"/>
</dbReference>
<comment type="caution">
    <text evidence="3">The sequence shown here is derived from an EMBL/GenBank/DDBJ whole genome shotgun (WGS) entry which is preliminary data.</text>
</comment>
<sequence>MAEGDKFRKGDHVSWASHSGRAYGTVKEEITERVKVRGHPVNASLEHPQYRIRNDDSGRDVAHRPEALRREPSEDGQDT</sequence>
<protein>
    <recommendedName>
        <fullName evidence="2">Hypervirulence associated protein TUDOR domain-containing protein</fullName>
    </recommendedName>
</protein>
<keyword evidence="4" id="KW-1185">Reference proteome</keyword>
<feature type="compositionally biased region" description="Basic and acidic residues" evidence="1">
    <location>
        <begin position="26"/>
        <end position="35"/>
    </location>
</feature>
<evidence type="ECO:0000313" key="4">
    <source>
        <dbReference type="Proteomes" id="UP000578819"/>
    </source>
</evidence>
<evidence type="ECO:0000259" key="2">
    <source>
        <dbReference type="Pfam" id="PF11160"/>
    </source>
</evidence>
<organism evidence="3 4">
    <name type="scientific">Micromonospora polyrhachis</name>
    <dbReference type="NCBI Taxonomy" id="1282883"/>
    <lineage>
        <taxon>Bacteria</taxon>
        <taxon>Bacillati</taxon>
        <taxon>Actinomycetota</taxon>
        <taxon>Actinomycetes</taxon>
        <taxon>Micromonosporales</taxon>
        <taxon>Micromonosporaceae</taxon>
        <taxon>Micromonospora</taxon>
    </lineage>
</organism>
<gene>
    <name evidence="3" type="ORF">FHR38_004694</name>
</gene>
<feature type="domain" description="Hypervirulence associated protein TUDOR" evidence="2">
    <location>
        <begin position="10"/>
        <end position="68"/>
    </location>
</feature>